<dbReference type="SUPFAM" id="SSF48403">
    <property type="entry name" value="Ankyrin repeat"/>
    <property type="match status" value="1"/>
</dbReference>
<dbReference type="EMBL" id="JAODUO010000434">
    <property type="protein sequence ID" value="KAK2180640.1"/>
    <property type="molecule type" value="Genomic_DNA"/>
</dbReference>
<feature type="transmembrane region" description="Helical" evidence="3">
    <location>
        <begin position="234"/>
        <end position="253"/>
    </location>
</feature>
<evidence type="ECO:0000256" key="3">
    <source>
        <dbReference type="SAM" id="Phobius"/>
    </source>
</evidence>
<sequence>MLQNGADINIVDNAGWGPIQHAVQGANVRTVHYLVEVCGLSLRQLDNNASTLLHIACANRCKLVFNYLLRYQRSNITAVDADGNSALHFAARSGWVFACCRLLTLKTGQLLHIENKQGDIPYAIANKAGHVQTAKGLAYYGSLSWISPRTDLLIQWYLMLLLPVVYYANCVLTASYVSYQTQFMAGTIPIYVAFHVFVMHRFGRLGWRRHQDSEGSGMESIQPTKPRVFKKHPFVSFVIVVMMSLYSSVYYALLRIEPSACTISTMVGKDAASIKDLDGPLAEKRRFCGTCEVCVIVSVLRVGLCYHVSATYSVLVTQTDTPLKYRENWWKLLPLIVGHYVLDVINVIQFRKVCLKMPCRRLWRRQITTGSCRIF</sequence>
<organism evidence="4 5">
    <name type="scientific">Ridgeia piscesae</name>
    <name type="common">Tubeworm</name>
    <dbReference type="NCBI Taxonomy" id="27915"/>
    <lineage>
        <taxon>Eukaryota</taxon>
        <taxon>Metazoa</taxon>
        <taxon>Spiralia</taxon>
        <taxon>Lophotrochozoa</taxon>
        <taxon>Annelida</taxon>
        <taxon>Polychaeta</taxon>
        <taxon>Sedentaria</taxon>
        <taxon>Canalipalpata</taxon>
        <taxon>Sabellida</taxon>
        <taxon>Siboglinidae</taxon>
        <taxon>Ridgeia</taxon>
    </lineage>
</organism>
<evidence type="ECO:0000256" key="1">
    <source>
        <dbReference type="ARBA" id="ARBA00022737"/>
    </source>
</evidence>
<dbReference type="Pfam" id="PF12796">
    <property type="entry name" value="Ank_2"/>
    <property type="match status" value="1"/>
</dbReference>
<feature type="transmembrane region" description="Helical" evidence="3">
    <location>
        <begin position="183"/>
        <end position="202"/>
    </location>
</feature>
<evidence type="ECO:0000313" key="4">
    <source>
        <dbReference type="EMBL" id="KAK2180640.1"/>
    </source>
</evidence>
<dbReference type="InterPro" id="IPR036770">
    <property type="entry name" value="Ankyrin_rpt-contain_sf"/>
</dbReference>
<dbReference type="InterPro" id="IPR002110">
    <property type="entry name" value="Ankyrin_rpt"/>
</dbReference>
<dbReference type="PANTHER" id="PTHR24161">
    <property type="entry name" value="ANK_REP_REGION DOMAIN-CONTAINING PROTEIN-RELATED"/>
    <property type="match status" value="1"/>
</dbReference>
<evidence type="ECO:0000313" key="5">
    <source>
        <dbReference type="Proteomes" id="UP001209878"/>
    </source>
</evidence>
<gene>
    <name evidence="4" type="ORF">NP493_434g01033</name>
</gene>
<name>A0AAD9NSC9_RIDPI</name>
<dbReference type="Proteomes" id="UP001209878">
    <property type="component" value="Unassembled WGS sequence"/>
</dbReference>
<dbReference type="AlphaFoldDB" id="A0AAD9NSC9"/>
<proteinExistence type="predicted"/>
<evidence type="ECO:0000256" key="2">
    <source>
        <dbReference type="ARBA" id="ARBA00023043"/>
    </source>
</evidence>
<dbReference type="PANTHER" id="PTHR24161:SF118">
    <property type="entry name" value="PALMITOYLTRANSFERASE"/>
    <property type="match status" value="1"/>
</dbReference>
<keyword evidence="3" id="KW-1133">Transmembrane helix</keyword>
<accession>A0AAD9NSC9</accession>
<feature type="transmembrane region" description="Helical" evidence="3">
    <location>
        <begin position="156"/>
        <end position="177"/>
    </location>
</feature>
<protein>
    <recommendedName>
        <fullName evidence="6">Palmitoyltransferase</fullName>
    </recommendedName>
</protein>
<comment type="caution">
    <text evidence="4">The sequence shown here is derived from an EMBL/GenBank/DDBJ whole genome shotgun (WGS) entry which is preliminary data.</text>
</comment>
<keyword evidence="5" id="KW-1185">Reference proteome</keyword>
<evidence type="ECO:0008006" key="6">
    <source>
        <dbReference type="Google" id="ProtNLM"/>
    </source>
</evidence>
<dbReference type="Gene3D" id="1.25.40.20">
    <property type="entry name" value="Ankyrin repeat-containing domain"/>
    <property type="match status" value="1"/>
</dbReference>
<keyword evidence="3" id="KW-0812">Transmembrane</keyword>
<keyword evidence="1" id="KW-0677">Repeat</keyword>
<keyword evidence="2" id="KW-0040">ANK repeat</keyword>
<keyword evidence="3" id="KW-0472">Membrane</keyword>
<reference evidence="4" key="1">
    <citation type="journal article" date="2023" name="Mol. Biol. Evol.">
        <title>Third-Generation Sequencing Reveals the Adaptive Role of the Epigenome in Three Deep-Sea Polychaetes.</title>
        <authorList>
            <person name="Perez M."/>
            <person name="Aroh O."/>
            <person name="Sun Y."/>
            <person name="Lan Y."/>
            <person name="Juniper S.K."/>
            <person name="Young C.R."/>
            <person name="Angers B."/>
            <person name="Qian P.Y."/>
        </authorList>
    </citation>
    <scope>NUCLEOTIDE SEQUENCE</scope>
    <source>
        <strain evidence="4">R07B-5</strain>
    </source>
</reference>